<name>A0A0A3I2Z1_9BACL</name>
<dbReference type="eggNOG" id="ENOG502ZVZE">
    <property type="taxonomic scope" value="Bacteria"/>
</dbReference>
<dbReference type="AlphaFoldDB" id="A0A0A3I2Z1"/>
<dbReference type="Proteomes" id="UP000030416">
    <property type="component" value="Unassembled WGS sequence"/>
</dbReference>
<dbReference type="EMBL" id="JPVN01000008">
    <property type="protein sequence ID" value="KGR79104.1"/>
    <property type="molecule type" value="Genomic_DNA"/>
</dbReference>
<comment type="caution">
    <text evidence="1">The sequence shown here is derived from an EMBL/GenBank/DDBJ whole genome shotgun (WGS) entry which is preliminary data.</text>
</comment>
<sequence length="85" mass="10068">MLKIRGFLNQKWKYMNGHILCIQISQITYVLKRVGYATPDEKVITQLGELIPQWADYLKVKVEVHREKVLENGNYVYRIWTSKAV</sequence>
<accession>A0A0A3I2Z1</accession>
<reference evidence="1 2" key="1">
    <citation type="submission" date="2014-02" db="EMBL/GenBank/DDBJ databases">
        <title>Draft genome sequence of Lysinibacillus manganicus DSM 26584T.</title>
        <authorList>
            <person name="Zhang F."/>
            <person name="Wang G."/>
            <person name="Zhang L."/>
        </authorList>
    </citation>
    <scope>NUCLEOTIDE SEQUENCE [LARGE SCALE GENOMIC DNA]</scope>
    <source>
        <strain evidence="1 2">DSM 26584</strain>
    </source>
</reference>
<proteinExistence type="predicted"/>
<dbReference type="RefSeq" id="WP_036185346.1">
    <property type="nucleotide sequence ID" value="NZ_AVDA01000008.1"/>
</dbReference>
<keyword evidence="2" id="KW-1185">Reference proteome</keyword>
<evidence type="ECO:0000313" key="2">
    <source>
        <dbReference type="Proteomes" id="UP000030416"/>
    </source>
</evidence>
<dbReference type="OrthoDB" id="2736501at2"/>
<dbReference type="STRING" id="1384049.CD29_08875"/>
<evidence type="ECO:0000313" key="1">
    <source>
        <dbReference type="EMBL" id="KGR79104.1"/>
    </source>
</evidence>
<gene>
    <name evidence="1" type="ORF">CD29_08875</name>
</gene>
<organism evidence="1 2">
    <name type="scientific">Ureibacillus manganicus DSM 26584</name>
    <dbReference type="NCBI Taxonomy" id="1384049"/>
    <lineage>
        <taxon>Bacteria</taxon>
        <taxon>Bacillati</taxon>
        <taxon>Bacillota</taxon>
        <taxon>Bacilli</taxon>
        <taxon>Bacillales</taxon>
        <taxon>Caryophanaceae</taxon>
        <taxon>Ureibacillus</taxon>
    </lineage>
</organism>
<protein>
    <submittedName>
        <fullName evidence="1">Uncharacterized protein</fullName>
    </submittedName>
</protein>